<dbReference type="RefSeq" id="WP_345345144.1">
    <property type="nucleotide sequence ID" value="NZ_BAABFB010000040.1"/>
</dbReference>
<dbReference type="Gene3D" id="1.20.1260.20">
    <property type="entry name" value="PPE superfamily"/>
    <property type="match status" value="1"/>
</dbReference>
<reference evidence="3" key="1">
    <citation type="journal article" date="2019" name="Int. J. Syst. Evol. Microbiol.">
        <title>The Global Catalogue of Microorganisms (GCM) 10K type strain sequencing project: providing services to taxonomists for standard genome sequencing and annotation.</title>
        <authorList>
            <consortium name="The Broad Institute Genomics Platform"/>
            <consortium name="The Broad Institute Genome Sequencing Center for Infectious Disease"/>
            <person name="Wu L."/>
            <person name="Ma J."/>
        </authorList>
    </citation>
    <scope>NUCLEOTIDE SEQUENCE [LARGE SCALE GENOMIC DNA]</scope>
    <source>
        <strain evidence="3">JCM 32206</strain>
    </source>
</reference>
<evidence type="ECO:0000256" key="1">
    <source>
        <dbReference type="SAM" id="MobiDB-lite"/>
    </source>
</evidence>
<feature type="region of interest" description="Disordered" evidence="1">
    <location>
        <begin position="427"/>
        <end position="488"/>
    </location>
</feature>
<keyword evidence="3" id="KW-1185">Reference proteome</keyword>
<feature type="compositionally biased region" description="Gly residues" evidence="1">
    <location>
        <begin position="427"/>
        <end position="452"/>
    </location>
</feature>
<gene>
    <name evidence="2" type="ORF">GCM10023094_24400</name>
</gene>
<accession>A0ABP8P0K9</accession>
<dbReference type="Proteomes" id="UP001501183">
    <property type="component" value="Unassembled WGS sequence"/>
</dbReference>
<feature type="compositionally biased region" description="Low complexity" evidence="1">
    <location>
        <begin position="453"/>
        <end position="475"/>
    </location>
</feature>
<feature type="region of interest" description="Disordered" evidence="1">
    <location>
        <begin position="233"/>
        <end position="391"/>
    </location>
</feature>
<name>A0ABP8P0K9_9NOCA</name>
<proteinExistence type="predicted"/>
<dbReference type="EMBL" id="BAABFB010000040">
    <property type="protein sequence ID" value="GAA4479380.1"/>
    <property type="molecule type" value="Genomic_DNA"/>
</dbReference>
<evidence type="ECO:0008006" key="4">
    <source>
        <dbReference type="Google" id="ProtNLM"/>
    </source>
</evidence>
<evidence type="ECO:0000313" key="2">
    <source>
        <dbReference type="EMBL" id="GAA4479380.1"/>
    </source>
</evidence>
<protein>
    <recommendedName>
        <fullName evidence="4">PPE family protein</fullName>
    </recommendedName>
</protein>
<feature type="compositionally biased region" description="Basic and acidic residues" evidence="1">
    <location>
        <begin position="476"/>
        <end position="485"/>
    </location>
</feature>
<feature type="compositionally biased region" description="Gly residues" evidence="1">
    <location>
        <begin position="365"/>
        <end position="391"/>
    </location>
</feature>
<sequence>MGMPSLDEMTASLRRFADGVVDTAGDAGLAAIEMVTGRDLVAEKWARNAADYGNFTRASLRDEQAVLGGQFTGGWDPQEFVEESFDSMSHESIVASVQQMNPTAVAASAHGWTAIGAALSEALGDFKAAIVGEIGAGWEGVGADSARDATRTYVAASDQLALAGRLVGSKVAEATTGITQVKVMVPPVEHPSILDTAANAVPVPGLFKALMHERNEARERAVQVMKTVYTPVMREADTRVPTLPSPPRAPGSTAPATPGGASRDSSGGFATGVGDRTTGYVAPGNTERLAGPSTVDGAGSPAPVADSPGVDPLDPNAVDATGPDPAADSPLPQPDPSSIWTRPAGAAESGTGTPGAGQASAGPGSPFGSGSGGPAGAGNHAGTGAGGGSHAGAGGGIASSGGSGPYGGSGGHRGAVAGIPVGSAPRGGAGLSGSGGSGGGPGASGSGGGAGVSGAASGAPGKPGAPAAGMVPAGARGREDGDTEHTTPGYLVTVDNGNDLVGTLPLVAPPVLGA</sequence>
<comment type="caution">
    <text evidence="2">The sequence shown here is derived from an EMBL/GenBank/DDBJ whole genome shotgun (WGS) entry which is preliminary data.</text>
</comment>
<evidence type="ECO:0000313" key="3">
    <source>
        <dbReference type="Proteomes" id="UP001501183"/>
    </source>
</evidence>
<dbReference type="InterPro" id="IPR038332">
    <property type="entry name" value="PPE_sf"/>
</dbReference>
<organism evidence="2 3">
    <name type="scientific">Rhodococcus olei</name>
    <dbReference type="NCBI Taxonomy" id="2161675"/>
    <lineage>
        <taxon>Bacteria</taxon>
        <taxon>Bacillati</taxon>
        <taxon>Actinomycetota</taxon>
        <taxon>Actinomycetes</taxon>
        <taxon>Mycobacteriales</taxon>
        <taxon>Nocardiaceae</taxon>
        <taxon>Rhodococcus</taxon>
    </lineage>
</organism>